<dbReference type="Proteomes" id="UP000192727">
    <property type="component" value="Chromosome"/>
</dbReference>
<proteinExistence type="predicted"/>
<sequence>MSKKPELLVTAGSFEELKRYIEAGADAVAVGEETYGLRLPGNMVVKDLEQAVPWAHEHGAKIYGVVNHLFDNERANMLDAYLIRLHELKVDGVVFGDPAVIMAIQENNLNLPLHWNTEMTTTNYETANYWGKQGAVRAVLARELNLEEVLEFKKHAKVEVQVQVHGMTNIYHSKRDLLHVYASHQGKNASHLDTSKERGLFLIEHERREEKFPVYEDSNGTHVMSSDDICMLEDLHELLAGEIDSLKIECLLKSPEYNETVIRSYRAAIDSYAQDPESYVFKEEWLEQIQQLQDPDRELTFGFFYKEQVY</sequence>
<dbReference type="GeneID" id="64219862"/>
<dbReference type="RefSeq" id="WP_077995732.1">
    <property type="nucleotide sequence ID" value="NZ_CP019794.1"/>
</dbReference>
<organism evidence="1 2">
    <name type="scientific">Paenibacillus larvae subsp. pulvifaciens</name>
    <dbReference type="NCBI Taxonomy" id="1477"/>
    <lineage>
        <taxon>Bacteria</taxon>
        <taxon>Bacillati</taxon>
        <taxon>Bacillota</taxon>
        <taxon>Bacilli</taxon>
        <taxon>Bacillales</taxon>
        <taxon>Paenibacillaceae</taxon>
        <taxon>Paenibacillus</taxon>
    </lineage>
</organism>
<dbReference type="PANTHER" id="PTHR30217">
    <property type="entry name" value="PEPTIDASE U32 FAMILY"/>
    <property type="match status" value="1"/>
</dbReference>
<accession>A0A1V0UQ27</accession>
<dbReference type="AlphaFoldDB" id="A0A1V0UQ27"/>
<dbReference type="EMBL" id="CP020557">
    <property type="protein sequence ID" value="ARF67379.1"/>
    <property type="molecule type" value="Genomic_DNA"/>
</dbReference>
<dbReference type="PANTHER" id="PTHR30217:SF7">
    <property type="entry name" value="TRNA HYDROXYLATION PROTEIN P2"/>
    <property type="match status" value="1"/>
</dbReference>
<gene>
    <name evidence="1" type="ORF">B7C51_05370</name>
</gene>
<dbReference type="InterPro" id="IPR051454">
    <property type="entry name" value="RNA/ubiquinone_mod_enzymes"/>
</dbReference>
<dbReference type="Pfam" id="PF01136">
    <property type="entry name" value="Peptidase_U32"/>
    <property type="match status" value="1"/>
</dbReference>
<evidence type="ECO:0000313" key="1">
    <source>
        <dbReference type="EMBL" id="ARF67379.1"/>
    </source>
</evidence>
<dbReference type="InterPro" id="IPR001539">
    <property type="entry name" value="Peptidase_U32"/>
</dbReference>
<name>A0A1V0UQ27_9BACL</name>
<protein>
    <submittedName>
        <fullName evidence="1">Peptidase U32</fullName>
    </submittedName>
</protein>
<evidence type="ECO:0000313" key="2">
    <source>
        <dbReference type="Proteomes" id="UP000192727"/>
    </source>
</evidence>
<reference evidence="1 2" key="1">
    <citation type="submission" date="2017-03" db="EMBL/GenBank/DDBJ databases">
        <title>Paenibacillus larvae genome sequencing.</title>
        <authorList>
            <person name="Dingman D.W."/>
        </authorList>
    </citation>
    <scope>NUCLEOTIDE SEQUENCE [LARGE SCALE GENOMIC DNA]</scope>
    <source>
        <strain evidence="1 2">SAG 10367</strain>
    </source>
</reference>